<sequence length="165" mass="19309">MAQAPVHIPILHVLYVMNSSRFWIFGDLVDYSVMEKPSRKRSQVWEYFDLVPPNKVQCLLCPQLLTYNNYTSSMLRHYRAKHENTQPHATNQGSRKQELDETLVDFIEKDSQPFSVSKPKPPSQTFPSHTSLLCSVKEYFPKLEKLSQKNKSFEPFYGTEMTFLE</sequence>
<evidence type="ECO:0000313" key="7">
    <source>
        <dbReference type="Proteomes" id="UP001469553"/>
    </source>
</evidence>
<dbReference type="InterPro" id="IPR003656">
    <property type="entry name" value="Znf_BED"/>
</dbReference>
<dbReference type="PROSITE" id="PS50808">
    <property type="entry name" value="ZF_BED"/>
    <property type="match status" value="1"/>
</dbReference>
<reference evidence="6 7" key="1">
    <citation type="submission" date="2021-06" db="EMBL/GenBank/DDBJ databases">
        <authorList>
            <person name="Palmer J.M."/>
        </authorList>
    </citation>
    <scope>NUCLEOTIDE SEQUENCE [LARGE SCALE GENOMIC DNA]</scope>
    <source>
        <strain evidence="6 7">AS_MEX2019</strain>
        <tissue evidence="6">Muscle</tissue>
    </source>
</reference>
<evidence type="ECO:0000259" key="5">
    <source>
        <dbReference type="PROSITE" id="PS50808"/>
    </source>
</evidence>
<dbReference type="EMBL" id="JAHRIP010022802">
    <property type="protein sequence ID" value="MEQ2289319.1"/>
    <property type="molecule type" value="Genomic_DNA"/>
</dbReference>
<name>A0ABV0Y6D9_9TELE</name>
<keyword evidence="2 4" id="KW-0863">Zinc-finger</keyword>
<keyword evidence="3" id="KW-0862">Zinc</keyword>
<gene>
    <name evidence="6" type="ORF">AMECASPLE_031710</name>
</gene>
<dbReference type="Pfam" id="PF02892">
    <property type="entry name" value="zf-BED"/>
    <property type="match status" value="1"/>
</dbReference>
<evidence type="ECO:0000256" key="2">
    <source>
        <dbReference type="ARBA" id="ARBA00022771"/>
    </source>
</evidence>
<evidence type="ECO:0000313" key="6">
    <source>
        <dbReference type="EMBL" id="MEQ2289319.1"/>
    </source>
</evidence>
<proteinExistence type="predicted"/>
<evidence type="ECO:0000256" key="3">
    <source>
        <dbReference type="ARBA" id="ARBA00022833"/>
    </source>
</evidence>
<accession>A0ABV0Y6D9</accession>
<dbReference type="InterPro" id="IPR036236">
    <property type="entry name" value="Znf_C2H2_sf"/>
</dbReference>
<protein>
    <recommendedName>
        <fullName evidence="5">BED-type domain-containing protein</fullName>
    </recommendedName>
</protein>
<evidence type="ECO:0000256" key="1">
    <source>
        <dbReference type="ARBA" id="ARBA00022723"/>
    </source>
</evidence>
<keyword evidence="7" id="KW-1185">Reference proteome</keyword>
<dbReference type="SMART" id="SM00614">
    <property type="entry name" value="ZnF_BED"/>
    <property type="match status" value="1"/>
</dbReference>
<feature type="domain" description="BED-type" evidence="5">
    <location>
        <begin position="39"/>
        <end position="89"/>
    </location>
</feature>
<evidence type="ECO:0000256" key="4">
    <source>
        <dbReference type="PROSITE-ProRule" id="PRU00027"/>
    </source>
</evidence>
<organism evidence="6 7">
    <name type="scientific">Ameca splendens</name>
    <dbReference type="NCBI Taxonomy" id="208324"/>
    <lineage>
        <taxon>Eukaryota</taxon>
        <taxon>Metazoa</taxon>
        <taxon>Chordata</taxon>
        <taxon>Craniata</taxon>
        <taxon>Vertebrata</taxon>
        <taxon>Euteleostomi</taxon>
        <taxon>Actinopterygii</taxon>
        <taxon>Neopterygii</taxon>
        <taxon>Teleostei</taxon>
        <taxon>Neoteleostei</taxon>
        <taxon>Acanthomorphata</taxon>
        <taxon>Ovalentaria</taxon>
        <taxon>Atherinomorphae</taxon>
        <taxon>Cyprinodontiformes</taxon>
        <taxon>Goodeidae</taxon>
        <taxon>Ameca</taxon>
    </lineage>
</organism>
<comment type="caution">
    <text evidence="6">The sequence shown here is derived from an EMBL/GenBank/DDBJ whole genome shotgun (WGS) entry which is preliminary data.</text>
</comment>
<keyword evidence="1" id="KW-0479">Metal-binding</keyword>
<dbReference type="Proteomes" id="UP001469553">
    <property type="component" value="Unassembled WGS sequence"/>
</dbReference>
<dbReference type="SUPFAM" id="SSF57667">
    <property type="entry name" value="beta-beta-alpha zinc fingers"/>
    <property type="match status" value="1"/>
</dbReference>